<feature type="region of interest" description="Disordered" evidence="1">
    <location>
        <begin position="48"/>
        <end position="92"/>
    </location>
</feature>
<gene>
    <name evidence="2" type="ORF">DERYTH_LOCUS17525</name>
</gene>
<proteinExistence type="predicted"/>
<dbReference type="OrthoDB" id="2418606at2759"/>
<organism evidence="2 3">
    <name type="scientific">Dentiscutata erythropus</name>
    <dbReference type="NCBI Taxonomy" id="1348616"/>
    <lineage>
        <taxon>Eukaryota</taxon>
        <taxon>Fungi</taxon>
        <taxon>Fungi incertae sedis</taxon>
        <taxon>Mucoromycota</taxon>
        <taxon>Glomeromycotina</taxon>
        <taxon>Glomeromycetes</taxon>
        <taxon>Diversisporales</taxon>
        <taxon>Gigasporaceae</taxon>
        <taxon>Dentiscutata</taxon>
    </lineage>
</organism>
<evidence type="ECO:0000313" key="3">
    <source>
        <dbReference type="Proteomes" id="UP000789405"/>
    </source>
</evidence>
<feature type="non-terminal residue" evidence="2">
    <location>
        <position position="92"/>
    </location>
</feature>
<keyword evidence="3" id="KW-1185">Reference proteome</keyword>
<name>A0A9N9NRT1_9GLOM</name>
<feature type="compositionally biased region" description="Polar residues" evidence="1">
    <location>
        <begin position="74"/>
        <end position="92"/>
    </location>
</feature>
<dbReference type="EMBL" id="CAJVPY010016612">
    <property type="protein sequence ID" value="CAG8757926.1"/>
    <property type="molecule type" value="Genomic_DNA"/>
</dbReference>
<comment type="caution">
    <text evidence="2">The sequence shown here is derived from an EMBL/GenBank/DDBJ whole genome shotgun (WGS) entry which is preliminary data.</text>
</comment>
<dbReference type="AlphaFoldDB" id="A0A9N9NRT1"/>
<sequence length="92" mass="10252">LLKDIEAISNRVGHVEINNMLALFVEQLNSKYPLLQEDISDPLIAKTKGRSKGTKCKNTGAEHVTKKKKEYSIRRSTGPTLEAVQTSDNNNL</sequence>
<dbReference type="Proteomes" id="UP000789405">
    <property type="component" value="Unassembled WGS sequence"/>
</dbReference>
<evidence type="ECO:0000313" key="2">
    <source>
        <dbReference type="EMBL" id="CAG8757926.1"/>
    </source>
</evidence>
<protein>
    <submittedName>
        <fullName evidence="2">6175_t:CDS:1</fullName>
    </submittedName>
</protein>
<reference evidence="2" key="1">
    <citation type="submission" date="2021-06" db="EMBL/GenBank/DDBJ databases">
        <authorList>
            <person name="Kallberg Y."/>
            <person name="Tangrot J."/>
            <person name="Rosling A."/>
        </authorList>
    </citation>
    <scope>NUCLEOTIDE SEQUENCE</scope>
    <source>
        <strain evidence="2">MA453B</strain>
    </source>
</reference>
<accession>A0A9N9NRT1</accession>
<evidence type="ECO:0000256" key="1">
    <source>
        <dbReference type="SAM" id="MobiDB-lite"/>
    </source>
</evidence>